<evidence type="ECO:0000256" key="5">
    <source>
        <dbReference type="ARBA" id="ARBA00022763"/>
    </source>
</evidence>
<comment type="subcellular location">
    <subcellularLocation>
        <location evidence="1">Nucleus</location>
    </subcellularLocation>
</comment>
<evidence type="ECO:0000256" key="3">
    <source>
        <dbReference type="ARBA" id="ARBA00022723"/>
    </source>
</evidence>
<accession>A0A074Z7Y8</accession>
<evidence type="ECO:0000256" key="12">
    <source>
        <dbReference type="ARBA" id="ARBA00023014"/>
    </source>
</evidence>
<dbReference type="KEGG" id="ovi:T265_08769"/>
<organism evidence="22 23">
    <name type="scientific">Opisthorchis viverrini</name>
    <name type="common">Southeast Asian liver fluke</name>
    <dbReference type="NCBI Taxonomy" id="6198"/>
    <lineage>
        <taxon>Eukaryota</taxon>
        <taxon>Metazoa</taxon>
        <taxon>Spiralia</taxon>
        <taxon>Lophotrochozoa</taxon>
        <taxon>Platyhelminthes</taxon>
        <taxon>Trematoda</taxon>
        <taxon>Digenea</taxon>
        <taxon>Opisthorchiida</taxon>
        <taxon>Opisthorchiata</taxon>
        <taxon>Opisthorchiidae</taxon>
        <taxon>Opisthorchis</taxon>
    </lineage>
</organism>
<dbReference type="AlphaFoldDB" id="A0A074Z7Y8"/>
<dbReference type="InterPro" id="IPR057498">
    <property type="entry name" value="Rtel1_ARCH"/>
</dbReference>
<dbReference type="NCBIfam" id="TIGR00604">
    <property type="entry name" value="rad3"/>
    <property type="match status" value="1"/>
</dbReference>
<keyword evidence="3" id="KW-0479">Metal-binding</keyword>
<dbReference type="Pfam" id="PF13307">
    <property type="entry name" value="Helicase_C_2"/>
    <property type="match status" value="1"/>
</dbReference>
<name>A0A074Z7Y8_OPIVI</name>
<evidence type="ECO:0000256" key="8">
    <source>
        <dbReference type="ARBA" id="ARBA00022806"/>
    </source>
</evidence>
<evidence type="ECO:0000256" key="1">
    <source>
        <dbReference type="ARBA" id="ARBA00004123"/>
    </source>
</evidence>
<keyword evidence="8" id="KW-0347">Helicase</keyword>
<dbReference type="GO" id="GO:0005524">
    <property type="term" value="F:ATP binding"/>
    <property type="evidence" value="ECO:0007669"/>
    <property type="project" value="UniProtKB-KW"/>
</dbReference>
<dbReference type="GO" id="GO:0016818">
    <property type="term" value="F:hydrolase activity, acting on acid anhydrides, in phosphorus-containing anhydrides"/>
    <property type="evidence" value="ECO:0007669"/>
    <property type="project" value="InterPro"/>
</dbReference>
<protein>
    <recommendedName>
        <fullName evidence="18">Regulator of telomere elongation helicase 1 homolog</fullName>
    </recommendedName>
</protein>
<keyword evidence="16" id="KW-0539">Nucleus</keyword>
<evidence type="ECO:0000256" key="15">
    <source>
        <dbReference type="ARBA" id="ARBA00023235"/>
    </source>
</evidence>
<dbReference type="FunFam" id="3.40.50.300:FF:000431">
    <property type="entry name" value="Regulator of telomere elongation helicase 1"/>
    <property type="match status" value="1"/>
</dbReference>
<dbReference type="Pfam" id="PF23116">
    <property type="entry name" value="HHD_RTEL1"/>
    <property type="match status" value="1"/>
</dbReference>
<evidence type="ECO:0000256" key="2">
    <source>
        <dbReference type="ARBA" id="ARBA00022485"/>
    </source>
</evidence>
<dbReference type="InterPro" id="IPR006555">
    <property type="entry name" value="ATP-dep_Helicase_C"/>
</dbReference>
<dbReference type="Pfam" id="PF06733">
    <property type="entry name" value="DEAD_2"/>
    <property type="match status" value="2"/>
</dbReference>
<evidence type="ECO:0000256" key="14">
    <source>
        <dbReference type="ARBA" id="ARBA00023204"/>
    </source>
</evidence>
<dbReference type="GO" id="GO:0006281">
    <property type="term" value="P:DNA repair"/>
    <property type="evidence" value="ECO:0007669"/>
    <property type="project" value="UniProtKB-KW"/>
</dbReference>
<keyword evidence="4" id="KW-0547">Nucleotide-binding</keyword>
<dbReference type="GO" id="GO:0003677">
    <property type="term" value="F:DNA binding"/>
    <property type="evidence" value="ECO:0007669"/>
    <property type="project" value="UniProtKB-KW"/>
</dbReference>
<keyword evidence="6 19" id="KW-0863">Zinc-finger</keyword>
<evidence type="ECO:0000256" key="17">
    <source>
        <dbReference type="ARBA" id="ARBA00049360"/>
    </source>
</evidence>
<evidence type="ECO:0000256" key="6">
    <source>
        <dbReference type="ARBA" id="ARBA00022771"/>
    </source>
</evidence>
<evidence type="ECO:0000256" key="18">
    <source>
        <dbReference type="ARBA" id="ARBA00073810"/>
    </source>
</evidence>
<dbReference type="GO" id="GO:0005634">
    <property type="term" value="C:nucleus"/>
    <property type="evidence" value="ECO:0007669"/>
    <property type="project" value="UniProtKB-SubCell"/>
</dbReference>
<keyword evidence="2" id="KW-0004">4Fe-4S</keyword>
<dbReference type="GO" id="GO:1904430">
    <property type="term" value="P:negative regulation of t-circle formation"/>
    <property type="evidence" value="ECO:0007669"/>
    <property type="project" value="TreeGrafter"/>
</dbReference>
<evidence type="ECO:0000256" key="16">
    <source>
        <dbReference type="ARBA" id="ARBA00023242"/>
    </source>
</evidence>
<evidence type="ECO:0000313" key="22">
    <source>
        <dbReference type="EMBL" id="KER23321.1"/>
    </source>
</evidence>
<sequence>MPTLHLAGVEIEFPHEPYDCQLTYMHNLLESLQLVEWRFVNMQSRSLFDDSHNFLAIVISLVFATFLRSRNVSVIGSRDQLCLLPEVTSLDSSSAKVFACRGRVQTRTCDYYRNFDMKRDSLMNTIKAEGVVDIEDLVKLGKSTRLFSTSRKFLLNASINFGGNPFSFSAFSSCCPYYMSRELKTNAEIIFTPYNYLLDPKIRKLYNIELQNTAVIFDEAHNIEQVCEDAASVNLSSSVLAAAIEYLRVVCEVVFSLTAQTQLNDAVPTEDVLDAQSLASYDISRAGEDKCQLIELERLIDELQVGADGFSKSSDFMFDLLARAGFNAHTKEMALSTIEEVLSVAAAAENLKLRKPKGISEISEFLKVVFDSKNVSPHSNIFSLLRLPGVDYSHCYRVFAKDEQLANRGRVTADRVWDSRGVGSNQPVTDRTLSYWCLSPGRAMQDLIKERVRCVILTSGTLYPIEPIQSELHMNFPISLQNPHVIKPEQVRLAVITHGKDGIALNSSYATRDKPEYRTSLGMTLVEIIQIVPAGLLVFFTSYGMMSQCIDAWKNEQLYDKMLRYKRIFVEPRDKVQFAKVFSDYRDVASGAVPCDVNGAALFAVMRGRASEGLDLADFAGRGVVVLGLPYPPFHDARVRLKMSYLDEQLAELNNQASRSGPNAKAFVASHPTGKKWYNQQAWRAVNQSIGRVIRHHRDFGAIFLCDERFAQVSARSQFPHWMQPSMRIYTNLRAALEETSTFYKRASILYPTSSAGSSTSYSYLTKSTSTAKPIDARISSAPLAGRSSNHPLPRATEVDMFARSLGPQSSDGDSVLANYAGSQTLPDFLPVGVKSSSSSVFDFMDQSACAASQASSISRAIRYYQIARSSRDIESSSVLREASVNKDENLEIKLLKGRPTKRIKLLRPEAQKLSSSPFLSDPSTYVEAVKSALTKTDSEHPNGLKLRTFKQAMQSYREYISKVTPESSANANVSQVEALHKKLCSIFSSPETSSFVSGPSTSVKCSKCGECPARTPLVSACQHVACFGCWRTIIEEGNRRCPSCQSLCLQPGTVRITRSPSWKASSTDSTQAFRDLLHTPLPESAVFQLLVGLFAEPGSQVADISLPVEKNYHCAHHQQHEPQYSRINIFVRSVPHISVISSCSNLVPSNSPCENRRQRF</sequence>
<evidence type="ECO:0000256" key="10">
    <source>
        <dbReference type="ARBA" id="ARBA00022840"/>
    </source>
</evidence>
<evidence type="ECO:0000259" key="21">
    <source>
        <dbReference type="PROSITE" id="PS51193"/>
    </source>
</evidence>
<feature type="domain" description="RING-type" evidence="20">
    <location>
        <begin position="1006"/>
        <end position="1046"/>
    </location>
</feature>
<keyword evidence="11" id="KW-0408">Iron</keyword>
<keyword evidence="12" id="KW-0411">Iron-sulfur</keyword>
<keyword evidence="15" id="KW-0413">Isomerase</keyword>
<dbReference type="GeneID" id="20322948"/>
<feature type="domain" description="Helicase ATP-binding" evidence="21">
    <location>
        <begin position="7"/>
        <end position="264"/>
    </location>
</feature>
<dbReference type="InterPro" id="IPR013020">
    <property type="entry name" value="Rad3/Chl1-like"/>
</dbReference>
<dbReference type="OrthoDB" id="19182at2759"/>
<evidence type="ECO:0000256" key="13">
    <source>
        <dbReference type="ARBA" id="ARBA00023125"/>
    </source>
</evidence>
<dbReference type="GO" id="GO:0051539">
    <property type="term" value="F:4 iron, 4 sulfur cluster binding"/>
    <property type="evidence" value="ECO:0007669"/>
    <property type="project" value="UniProtKB-KW"/>
</dbReference>
<dbReference type="PROSITE" id="PS51193">
    <property type="entry name" value="HELICASE_ATP_BIND_2"/>
    <property type="match status" value="1"/>
</dbReference>
<keyword evidence="5" id="KW-0227">DNA damage</keyword>
<dbReference type="Gene3D" id="3.30.40.10">
    <property type="entry name" value="Zinc/RING finger domain, C3HC4 (zinc finger)"/>
    <property type="match status" value="1"/>
</dbReference>
<dbReference type="SUPFAM" id="SSF57850">
    <property type="entry name" value="RING/U-box"/>
    <property type="match status" value="1"/>
</dbReference>
<dbReference type="SMART" id="SM00491">
    <property type="entry name" value="HELICc2"/>
    <property type="match status" value="1"/>
</dbReference>
<dbReference type="GO" id="GO:0070182">
    <property type="term" value="F:DNA polymerase binding"/>
    <property type="evidence" value="ECO:0007669"/>
    <property type="project" value="TreeGrafter"/>
</dbReference>
<dbReference type="CDD" id="cd18788">
    <property type="entry name" value="SF2_C_XPD"/>
    <property type="match status" value="1"/>
</dbReference>
<reference evidence="22 23" key="1">
    <citation type="submission" date="2013-11" db="EMBL/GenBank/DDBJ databases">
        <title>Opisthorchis viverrini - life in the bile duct.</title>
        <authorList>
            <person name="Young N.D."/>
            <person name="Nagarajan N."/>
            <person name="Lin S.J."/>
            <person name="Korhonen P.K."/>
            <person name="Jex A.R."/>
            <person name="Hall R.S."/>
            <person name="Safavi-Hemami H."/>
            <person name="Kaewkong W."/>
            <person name="Bertrand D."/>
            <person name="Gao S."/>
            <person name="Seet Q."/>
            <person name="Wongkham S."/>
            <person name="Teh B.T."/>
            <person name="Wongkham C."/>
            <person name="Intapan P.M."/>
            <person name="Maleewong W."/>
            <person name="Yang X."/>
            <person name="Hu M."/>
            <person name="Wang Z."/>
            <person name="Hofmann A."/>
            <person name="Sternberg P.W."/>
            <person name="Tan P."/>
            <person name="Wang J."/>
            <person name="Gasser R.B."/>
        </authorList>
    </citation>
    <scope>NUCLEOTIDE SEQUENCE [LARGE SCALE GENOMIC DNA]</scope>
</reference>
<evidence type="ECO:0000256" key="7">
    <source>
        <dbReference type="ARBA" id="ARBA00022801"/>
    </source>
</evidence>
<dbReference type="EMBL" id="KL596854">
    <property type="protein sequence ID" value="KER23321.1"/>
    <property type="molecule type" value="Genomic_DNA"/>
</dbReference>
<gene>
    <name evidence="22" type="ORF">T265_08769</name>
</gene>
<evidence type="ECO:0000313" key="23">
    <source>
        <dbReference type="Proteomes" id="UP000054324"/>
    </source>
</evidence>
<dbReference type="GO" id="GO:0045910">
    <property type="term" value="P:negative regulation of DNA recombination"/>
    <property type="evidence" value="ECO:0007669"/>
    <property type="project" value="TreeGrafter"/>
</dbReference>
<evidence type="ECO:0000256" key="4">
    <source>
        <dbReference type="ARBA" id="ARBA00022741"/>
    </source>
</evidence>
<dbReference type="Gene3D" id="3.40.50.300">
    <property type="entry name" value="P-loop containing nucleotide triphosphate hydrolases"/>
    <property type="match status" value="2"/>
</dbReference>
<dbReference type="InterPro" id="IPR013083">
    <property type="entry name" value="Znf_RING/FYVE/PHD"/>
</dbReference>
<dbReference type="GO" id="GO:0010569">
    <property type="term" value="P:regulation of double-strand break repair via homologous recombination"/>
    <property type="evidence" value="ECO:0007669"/>
    <property type="project" value="TreeGrafter"/>
</dbReference>
<evidence type="ECO:0000256" key="9">
    <source>
        <dbReference type="ARBA" id="ARBA00022833"/>
    </source>
</evidence>
<keyword evidence="7" id="KW-0378">Hydrolase</keyword>
<dbReference type="STRING" id="6198.A0A074Z7Y8"/>
<dbReference type="PANTHER" id="PTHR11472:SF34">
    <property type="entry name" value="REGULATOR OF TELOMERE ELONGATION HELICASE 1"/>
    <property type="match status" value="1"/>
</dbReference>
<dbReference type="GO" id="GO:0008270">
    <property type="term" value="F:zinc ion binding"/>
    <property type="evidence" value="ECO:0007669"/>
    <property type="project" value="UniProtKB-KW"/>
</dbReference>
<comment type="catalytic activity">
    <reaction evidence="17">
        <text>ATP + H2O = ADP + phosphate + H(+)</text>
        <dbReference type="Rhea" id="RHEA:13065"/>
        <dbReference type="ChEBI" id="CHEBI:15377"/>
        <dbReference type="ChEBI" id="CHEBI:15378"/>
        <dbReference type="ChEBI" id="CHEBI:30616"/>
        <dbReference type="ChEBI" id="CHEBI:43474"/>
        <dbReference type="ChEBI" id="CHEBI:456216"/>
    </reaction>
</comment>
<dbReference type="GO" id="GO:0003678">
    <property type="term" value="F:DNA helicase activity"/>
    <property type="evidence" value="ECO:0007669"/>
    <property type="project" value="InterPro"/>
</dbReference>
<evidence type="ECO:0000256" key="11">
    <source>
        <dbReference type="ARBA" id="ARBA00023004"/>
    </source>
</evidence>
<evidence type="ECO:0000259" key="20">
    <source>
        <dbReference type="PROSITE" id="PS50089"/>
    </source>
</evidence>
<dbReference type="CTD" id="20322948"/>
<dbReference type="Proteomes" id="UP000054324">
    <property type="component" value="Unassembled WGS sequence"/>
</dbReference>
<dbReference type="InterPro" id="IPR014013">
    <property type="entry name" value="Helic_SF1/SF2_ATP-bd_DinG/Rad3"/>
</dbReference>
<keyword evidence="10" id="KW-0067">ATP-binding</keyword>
<dbReference type="Pfam" id="PF23109">
    <property type="entry name" value="ARCH_RTEL1"/>
    <property type="match status" value="1"/>
</dbReference>
<dbReference type="InterPro" id="IPR010614">
    <property type="entry name" value="RAD3-like_helicase_DEAD"/>
</dbReference>
<proteinExistence type="predicted"/>
<keyword evidence="23" id="KW-1185">Reference proteome</keyword>
<dbReference type="SMART" id="SM00488">
    <property type="entry name" value="DEXDc2"/>
    <property type="match status" value="1"/>
</dbReference>
<dbReference type="RefSeq" id="XP_009172925.1">
    <property type="nucleotide sequence ID" value="XM_009174661.1"/>
</dbReference>
<keyword evidence="9" id="KW-0862">Zinc</keyword>
<dbReference type="PANTHER" id="PTHR11472">
    <property type="entry name" value="DNA REPAIR DEAD HELICASE RAD3/XP-D SUBFAMILY MEMBER"/>
    <property type="match status" value="1"/>
</dbReference>
<keyword evidence="14" id="KW-0234">DNA repair</keyword>
<keyword evidence="13" id="KW-0238">DNA-binding</keyword>
<evidence type="ECO:0000256" key="19">
    <source>
        <dbReference type="PROSITE-ProRule" id="PRU00175"/>
    </source>
</evidence>
<dbReference type="InterPro" id="IPR001841">
    <property type="entry name" value="Znf_RING"/>
</dbReference>
<dbReference type="InterPro" id="IPR027417">
    <property type="entry name" value="P-loop_NTPase"/>
</dbReference>
<dbReference type="CDD" id="cd16449">
    <property type="entry name" value="RING-HC"/>
    <property type="match status" value="1"/>
</dbReference>
<dbReference type="InterPro" id="IPR006554">
    <property type="entry name" value="Helicase-like_DEXD_c2"/>
</dbReference>
<dbReference type="GO" id="GO:0090657">
    <property type="term" value="P:telomeric loop disassembly"/>
    <property type="evidence" value="ECO:0007669"/>
    <property type="project" value="TreeGrafter"/>
</dbReference>
<dbReference type="InterPro" id="IPR045028">
    <property type="entry name" value="DinG/Rad3-like"/>
</dbReference>
<dbReference type="PROSITE" id="PS50089">
    <property type="entry name" value="ZF_RING_2"/>
    <property type="match status" value="1"/>
</dbReference>